<dbReference type="PANTHER" id="PTHR43591:SF24">
    <property type="entry name" value="2-METHOXY-6-POLYPRENYL-1,4-BENZOQUINOL METHYLASE, MITOCHONDRIAL"/>
    <property type="match status" value="1"/>
</dbReference>
<evidence type="ECO:0000256" key="1">
    <source>
        <dbReference type="ARBA" id="ARBA00038158"/>
    </source>
</evidence>
<dbReference type="CDD" id="cd02440">
    <property type="entry name" value="AdoMet_MTases"/>
    <property type="match status" value="1"/>
</dbReference>
<dbReference type="InterPro" id="IPR029063">
    <property type="entry name" value="SAM-dependent_MTases_sf"/>
</dbReference>
<dbReference type="PANTHER" id="PTHR43591">
    <property type="entry name" value="METHYLTRANSFERASE"/>
    <property type="match status" value="1"/>
</dbReference>
<comment type="caution">
    <text evidence="2">The sequence shown here is derived from an EMBL/GenBank/DDBJ whole genome shotgun (WGS) entry which is preliminary data.</text>
</comment>
<protein>
    <submittedName>
        <fullName evidence="2">Uncharacterized protein</fullName>
    </submittedName>
</protein>
<dbReference type="Pfam" id="PF13489">
    <property type="entry name" value="Methyltransf_23"/>
    <property type="match status" value="1"/>
</dbReference>
<evidence type="ECO:0000313" key="2">
    <source>
        <dbReference type="EMBL" id="OLN84355.1"/>
    </source>
</evidence>
<sequence length="350" mass="40607">MPFCCNSGSSDNPPDYTEFGRTYDGFRRGRYLFPIDEVAIKDITRQDQSGSLILQAEKDRLDIFHRIIFLARRQRLYEWPLPDSARVLDLGTGTGIWAIDVVDSLFAKGKDDVQVLGLDLALIQPKFIPTCATFTRADIEEPWPAPEQMFDLVHVQMLLGSIRDWTNLYRKSFRHLRPGGYIEQVEIEWVPLCDDNTMPANSPLHLWSNTLRRAMQTCGQPIDVFDVRAELHAAGFTNITENVIKLPLNPWSTDKFEEEIGRWFNLGLTHCLEALTLMPFIRIEGWQKQEVDMLVDDLKREICRLHIHGYCRMWVSGCRLSSWSLQGRLIEYKMLTVERRFVWTGRKPGQ</sequence>
<accession>A0A1Q8RJ47</accession>
<keyword evidence="3" id="KW-1185">Reference proteome</keyword>
<dbReference type="AlphaFoldDB" id="A0A1Q8RJ47"/>
<reference evidence="2 3" key="1">
    <citation type="submission" date="2016-11" db="EMBL/GenBank/DDBJ databases">
        <title>Draft Genome Assembly of Colletotrichum chlorophyti a pathogen of herbaceous plants.</title>
        <authorList>
            <person name="Gan P."/>
            <person name="Narusaka M."/>
            <person name="Tsushima A."/>
            <person name="Narusaka Y."/>
            <person name="Takano Y."/>
            <person name="Shirasu K."/>
        </authorList>
    </citation>
    <scope>NUCLEOTIDE SEQUENCE [LARGE SCALE GENOMIC DNA]</scope>
    <source>
        <strain evidence="2 3">NTL11</strain>
    </source>
</reference>
<dbReference type="STRING" id="708187.A0A1Q8RJ47"/>
<dbReference type="GO" id="GO:0008168">
    <property type="term" value="F:methyltransferase activity"/>
    <property type="evidence" value="ECO:0007669"/>
    <property type="project" value="TreeGrafter"/>
</dbReference>
<organism evidence="2 3">
    <name type="scientific">Colletotrichum chlorophyti</name>
    <dbReference type="NCBI Taxonomy" id="708187"/>
    <lineage>
        <taxon>Eukaryota</taxon>
        <taxon>Fungi</taxon>
        <taxon>Dikarya</taxon>
        <taxon>Ascomycota</taxon>
        <taxon>Pezizomycotina</taxon>
        <taxon>Sordariomycetes</taxon>
        <taxon>Hypocreomycetidae</taxon>
        <taxon>Glomerellales</taxon>
        <taxon>Glomerellaceae</taxon>
        <taxon>Colletotrichum</taxon>
    </lineage>
</organism>
<dbReference type="Gene3D" id="3.40.50.150">
    <property type="entry name" value="Vaccinia Virus protein VP39"/>
    <property type="match status" value="1"/>
</dbReference>
<comment type="similarity">
    <text evidence="1">Belongs to the methyltransferase superfamily. LaeA methyltransferase family.</text>
</comment>
<dbReference type="Proteomes" id="UP000186583">
    <property type="component" value="Unassembled WGS sequence"/>
</dbReference>
<evidence type="ECO:0000313" key="3">
    <source>
        <dbReference type="Proteomes" id="UP000186583"/>
    </source>
</evidence>
<name>A0A1Q8RJ47_9PEZI</name>
<dbReference type="SUPFAM" id="SSF53335">
    <property type="entry name" value="S-adenosyl-L-methionine-dependent methyltransferases"/>
    <property type="match status" value="1"/>
</dbReference>
<dbReference type="EMBL" id="MPGH01000192">
    <property type="protein sequence ID" value="OLN84355.1"/>
    <property type="molecule type" value="Genomic_DNA"/>
</dbReference>
<dbReference type="OrthoDB" id="2013972at2759"/>
<proteinExistence type="inferred from homology"/>
<gene>
    <name evidence="2" type="ORF">CCHL11_05949</name>
</gene>